<dbReference type="PROSITE" id="PS00154">
    <property type="entry name" value="ATPASE_E1_E2"/>
    <property type="match status" value="1"/>
</dbReference>
<dbReference type="PRINTS" id="PR00119">
    <property type="entry name" value="CATATPASE"/>
</dbReference>
<dbReference type="SUPFAM" id="SSF81660">
    <property type="entry name" value="Metal cation-transporting ATPase, ATP-binding domain N"/>
    <property type="match status" value="1"/>
</dbReference>
<dbReference type="GO" id="GO:0005524">
    <property type="term" value="F:ATP binding"/>
    <property type="evidence" value="ECO:0007669"/>
    <property type="project" value="UniProtKB-KW"/>
</dbReference>
<dbReference type="Proteomes" id="UP000467840">
    <property type="component" value="Chromosome 1"/>
</dbReference>
<dbReference type="EMBL" id="JAAGAX010000011">
    <property type="protein sequence ID" value="KAF2298471.1"/>
    <property type="molecule type" value="Genomic_DNA"/>
</dbReference>
<dbReference type="InterPro" id="IPR059000">
    <property type="entry name" value="ATPase_P-type_domA"/>
</dbReference>
<keyword evidence="2 8" id="KW-0812">Transmembrane</keyword>
<dbReference type="GO" id="GO:0005388">
    <property type="term" value="F:P-type calcium transporter activity"/>
    <property type="evidence" value="ECO:0007669"/>
    <property type="project" value="TreeGrafter"/>
</dbReference>
<dbReference type="InterPro" id="IPR018303">
    <property type="entry name" value="ATPase_P-typ_P_site"/>
</dbReference>
<dbReference type="Pfam" id="PF00690">
    <property type="entry name" value="Cation_ATPase_N"/>
    <property type="match status" value="1"/>
</dbReference>
<keyword evidence="12" id="KW-1185">Reference proteome</keyword>
<comment type="subcellular location">
    <subcellularLocation>
        <location evidence="1">Membrane</location>
        <topology evidence="1">Multi-pass membrane protein</topology>
    </subcellularLocation>
</comment>
<protein>
    <submittedName>
        <fullName evidence="11">Uncharacterized protein</fullName>
    </submittedName>
</protein>
<reference evidence="11 12" key="1">
    <citation type="journal article" date="2020" name="Mol. Plant">
        <title>The Chromosome-Based Rubber Tree Genome Provides New Insights into Spurge Genome Evolution and Rubber Biosynthesis.</title>
        <authorList>
            <person name="Liu J."/>
            <person name="Shi C."/>
            <person name="Shi C.C."/>
            <person name="Li W."/>
            <person name="Zhang Q.J."/>
            <person name="Zhang Y."/>
            <person name="Li K."/>
            <person name="Lu H.F."/>
            <person name="Shi C."/>
            <person name="Zhu S.T."/>
            <person name="Xiao Z.Y."/>
            <person name="Nan H."/>
            <person name="Yue Y."/>
            <person name="Zhu X.G."/>
            <person name="Wu Y."/>
            <person name="Hong X.N."/>
            <person name="Fan G.Y."/>
            <person name="Tong Y."/>
            <person name="Zhang D."/>
            <person name="Mao C.L."/>
            <person name="Liu Y.L."/>
            <person name="Hao S.J."/>
            <person name="Liu W.Q."/>
            <person name="Lv M.Q."/>
            <person name="Zhang H.B."/>
            <person name="Liu Y."/>
            <person name="Hu-Tang G.R."/>
            <person name="Wang J.P."/>
            <person name="Wang J.H."/>
            <person name="Sun Y.H."/>
            <person name="Ni S.B."/>
            <person name="Chen W.B."/>
            <person name="Zhang X.C."/>
            <person name="Jiao Y.N."/>
            <person name="Eichler E.E."/>
            <person name="Li G.H."/>
            <person name="Liu X."/>
            <person name="Gao L.Z."/>
        </authorList>
    </citation>
    <scope>NUCLEOTIDE SEQUENCE [LARGE SCALE GENOMIC DNA]</scope>
    <source>
        <strain evidence="12">cv. GT1</strain>
        <tissue evidence="11">Leaf</tissue>
    </source>
</reference>
<evidence type="ECO:0000256" key="1">
    <source>
        <dbReference type="ARBA" id="ARBA00004141"/>
    </source>
</evidence>
<evidence type="ECO:0000256" key="4">
    <source>
        <dbReference type="ARBA" id="ARBA00022840"/>
    </source>
</evidence>
<name>A0A6A6LAJ9_HEVBR</name>
<feature type="transmembrane region" description="Helical" evidence="8">
    <location>
        <begin position="145"/>
        <end position="172"/>
    </location>
</feature>
<evidence type="ECO:0000259" key="9">
    <source>
        <dbReference type="Pfam" id="PF00122"/>
    </source>
</evidence>
<proteinExistence type="predicted"/>
<dbReference type="PANTHER" id="PTHR24093">
    <property type="entry name" value="CATION TRANSPORTING ATPASE"/>
    <property type="match status" value="1"/>
</dbReference>
<accession>A0A6A6LAJ9</accession>
<evidence type="ECO:0000313" key="11">
    <source>
        <dbReference type="EMBL" id="KAF2298471.1"/>
    </source>
</evidence>
<evidence type="ECO:0000256" key="8">
    <source>
        <dbReference type="SAM" id="Phobius"/>
    </source>
</evidence>
<dbReference type="Pfam" id="PF00122">
    <property type="entry name" value="E1-E2_ATPase"/>
    <property type="match status" value="1"/>
</dbReference>
<dbReference type="Gene3D" id="2.70.150.10">
    <property type="entry name" value="Calcium-transporting ATPase, cytoplasmic transduction domain A"/>
    <property type="match status" value="1"/>
</dbReference>
<dbReference type="Gene3D" id="3.40.1110.10">
    <property type="entry name" value="Calcium-transporting ATPase, cytoplasmic domain N"/>
    <property type="match status" value="1"/>
</dbReference>
<feature type="transmembrane region" description="Helical" evidence="8">
    <location>
        <begin position="338"/>
        <end position="359"/>
    </location>
</feature>
<feature type="domain" description="P-type ATPase A" evidence="9">
    <location>
        <begin position="217"/>
        <end position="318"/>
    </location>
</feature>
<feature type="domain" description="Cation-transporting P-type ATPase N-terminal" evidence="10">
    <location>
        <begin position="101"/>
        <end position="163"/>
    </location>
</feature>
<evidence type="ECO:0000256" key="3">
    <source>
        <dbReference type="ARBA" id="ARBA00022741"/>
    </source>
</evidence>
<keyword evidence="7 8" id="KW-0472">Membrane</keyword>
<feature type="transmembrane region" description="Helical" evidence="8">
    <location>
        <begin position="389"/>
        <end position="415"/>
    </location>
</feature>
<dbReference type="InterPro" id="IPR023298">
    <property type="entry name" value="ATPase_P-typ_TM_dom_sf"/>
</dbReference>
<evidence type="ECO:0000313" key="12">
    <source>
        <dbReference type="Proteomes" id="UP000467840"/>
    </source>
</evidence>
<comment type="caution">
    <text evidence="11">The sequence shown here is derived from an EMBL/GenBank/DDBJ whole genome shotgun (WGS) entry which is preliminary data.</text>
</comment>
<dbReference type="InterPro" id="IPR023214">
    <property type="entry name" value="HAD_sf"/>
</dbReference>
<dbReference type="SUPFAM" id="SSF81665">
    <property type="entry name" value="Calcium ATPase, transmembrane domain M"/>
    <property type="match status" value="1"/>
</dbReference>
<dbReference type="InterPro" id="IPR001757">
    <property type="entry name" value="P_typ_ATPase"/>
</dbReference>
<organism evidence="11 12">
    <name type="scientific">Hevea brasiliensis</name>
    <name type="common">Para rubber tree</name>
    <name type="synonym">Siphonia brasiliensis</name>
    <dbReference type="NCBI Taxonomy" id="3981"/>
    <lineage>
        <taxon>Eukaryota</taxon>
        <taxon>Viridiplantae</taxon>
        <taxon>Streptophyta</taxon>
        <taxon>Embryophyta</taxon>
        <taxon>Tracheophyta</taxon>
        <taxon>Spermatophyta</taxon>
        <taxon>Magnoliopsida</taxon>
        <taxon>eudicotyledons</taxon>
        <taxon>Gunneridae</taxon>
        <taxon>Pentapetalae</taxon>
        <taxon>rosids</taxon>
        <taxon>fabids</taxon>
        <taxon>Malpighiales</taxon>
        <taxon>Euphorbiaceae</taxon>
        <taxon>Crotonoideae</taxon>
        <taxon>Micrandreae</taxon>
        <taxon>Hevea</taxon>
    </lineage>
</organism>
<dbReference type="GO" id="GO:0005886">
    <property type="term" value="C:plasma membrane"/>
    <property type="evidence" value="ECO:0007669"/>
    <property type="project" value="TreeGrafter"/>
</dbReference>
<dbReference type="NCBIfam" id="TIGR01494">
    <property type="entry name" value="ATPase_P-type"/>
    <property type="match status" value="1"/>
</dbReference>
<dbReference type="SUPFAM" id="SSF81653">
    <property type="entry name" value="Calcium ATPase, transduction domain A"/>
    <property type="match status" value="1"/>
</dbReference>
<evidence type="ECO:0000256" key="5">
    <source>
        <dbReference type="ARBA" id="ARBA00022842"/>
    </source>
</evidence>
<dbReference type="PANTHER" id="PTHR24093:SF509">
    <property type="entry name" value="CALCIUM-TRANSPORTING ATPASE"/>
    <property type="match status" value="1"/>
</dbReference>
<evidence type="ECO:0000256" key="2">
    <source>
        <dbReference type="ARBA" id="ARBA00022692"/>
    </source>
</evidence>
<dbReference type="Gene3D" id="3.40.50.1000">
    <property type="entry name" value="HAD superfamily/HAD-like"/>
    <property type="match status" value="1"/>
</dbReference>
<dbReference type="InterPro" id="IPR004014">
    <property type="entry name" value="ATPase_P-typ_cation-transptr_N"/>
</dbReference>
<evidence type="ECO:0000256" key="6">
    <source>
        <dbReference type="ARBA" id="ARBA00022989"/>
    </source>
</evidence>
<dbReference type="GO" id="GO:0016887">
    <property type="term" value="F:ATP hydrolysis activity"/>
    <property type="evidence" value="ECO:0007669"/>
    <property type="project" value="InterPro"/>
</dbReference>
<keyword evidence="4" id="KW-0067">ATP-binding</keyword>
<keyword evidence="5" id="KW-0460">Magnesium</keyword>
<dbReference type="Gene3D" id="1.20.1110.10">
    <property type="entry name" value="Calcium-transporting ATPase, transmembrane domain"/>
    <property type="match status" value="1"/>
</dbReference>
<evidence type="ECO:0000256" key="7">
    <source>
        <dbReference type="ARBA" id="ARBA00023136"/>
    </source>
</evidence>
<dbReference type="FunFam" id="2.70.150.10:FF:000006">
    <property type="entry name" value="Calcium-transporting ATPase"/>
    <property type="match status" value="1"/>
</dbReference>
<gene>
    <name evidence="11" type="ORF">GH714_023697</name>
</gene>
<evidence type="ECO:0000259" key="10">
    <source>
        <dbReference type="Pfam" id="PF00690"/>
    </source>
</evidence>
<keyword evidence="3" id="KW-0547">Nucleotide-binding</keyword>
<sequence>MPLRDRKHCQAPILDPEHLLPAKRRLRMAFTVIYFTRLLLSLPKKVLCEHTKLLRSLSYVAIHVDDDAPGRDRECILINIDQNTLSRMLKEKNHHSLNQLGGVMQVAVILQSDMKEGISGSEADLAHRRDVFGANKYKKRPAKSFLSFVLEALKDTTLSFLWSVLFCLWPSALNSMAQNGWYDGGSIIVAIFLVVVISAVSNFKQSRQFLKLSDESSDIRVQAVRDGRQQNISIFDVVVGDLVSLKIGDQIPADGLFSEGYSLKVDESSMTGESDHVEVNGTTNPFLLSGTKVTDGLGFMLVTSVGMNTAWGEMMSSMSRNLDEQTPLQARLNKLTAYIGKVGLAVAILVLAVLTIRYFTGNTRDDHGRREYYARQTNVNDVLNSVVDIIAAAVTIVVVAIPEGLPLAVTLTLAYSMKQMMADNALVRKLSACETMGSATTICTDKTGTLTMNQMQVSEFWLGKELIEHSIPMEIEPEFFLLLEEGVALNTTATVNKPHSTSTPEISGSPTEKAILSWAVLDLGMNINDTKHKCEIMYVETFNSEKKRVGNDEEKQ</sequence>
<dbReference type="AlphaFoldDB" id="A0A6A6LAJ9"/>
<feature type="transmembrane region" description="Helical" evidence="8">
    <location>
        <begin position="184"/>
        <end position="203"/>
    </location>
</feature>
<dbReference type="InterPro" id="IPR023299">
    <property type="entry name" value="ATPase_P-typ_cyto_dom_N"/>
</dbReference>
<keyword evidence="6 8" id="KW-1133">Transmembrane helix</keyword>
<dbReference type="InterPro" id="IPR008250">
    <property type="entry name" value="ATPase_P-typ_transduc_dom_A_sf"/>
</dbReference>